<gene>
    <name evidence="6" type="ORF">QBC33DRAFT_246781</name>
</gene>
<dbReference type="RefSeq" id="XP_060279582.1">
    <property type="nucleotide sequence ID" value="XM_060422962.1"/>
</dbReference>
<evidence type="ECO:0000259" key="5">
    <source>
        <dbReference type="PROSITE" id="PS51782"/>
    </source>
</evidence>
<evidence type="ECO:0000256" key="3">
    <source>
        <dbReference type="ARBA" id="ARBA00044955"/>
    </source>
</evidence>
<dbReference type="PANTHER" id="PTHR34997">
    <property type="entry name" value="AM15"/>
    <property type="match status" value="1"/>
</dbReference>
<dbReference type="Proteomes" id="UP001244011">
    <property type="component" value="Unassembled WGS sequence"/>
</dbReference>
<keyword evidence="2" id="KW-0843">Virulence</keyword>
<keyword evidence="7" id="KW-1185">Reference proteome</keyword>
<name>A0AAJ0BUI7_9PEZI</name>
<dbReference type="EMBL" id="MU839028">
    <property type="protein sequence ID" value="KAK1763369.1"/>
    <property type="molecule type" value="Genomic_DNA"/>
</dbReference>
<dbReference type="PROSITE" id="PS51782">
    <property type="entry name" value="LYSM"/>
    <property type="match status" value="2"/>
</dbReference>
<dbReference type="SMART" id="SM00257">
    <property type="entry name" value="LysM"/>
    <property type="match status" value="2"/>
</dbReference>
<evidence type="ECO:0000256" key="4">
    <source>
        <dbReference type="SAM" id="SignalP"/>
    </source>
</evidence>
<feature type="chain" id="PRO_5042470838" description="LysM domain-containing protein" evidence="4">
    <location>
        <begin position="20"/>
        <end position="527"/>
    </location>
</feature>
<dbReference type="Gene3D" id="3.10.350.10">
    <property type="entry name" value="LysM domain"/>
    <property type="match status" value="3"/>
</dbReference>
<organism evidence="6 7">
    <name type="scientific">Phialemonium atrogriseum</name>
    <dbReference type="NCBI Taxonomy" id="1093897"/>
    <lineage>
        <taxon>Eukaryota</taxon>
        <taxon>Fungi</taxon>
        <taxon>Dikarya</taxon>
        <taxon>Ascomycota</taxon>
        <taxon>Pezizomycotina</taxon>
        <taxon>Sordariomycetes</taxon>
        <taxon>Sordariomycetidae</taxon>
        <taxon>Cephalothecales</taxon>
        <taxon>Cephalothecaceae</taxon>
        <taxon>Phialemonium</taxon>
    </lineage>
</organism>
<protein>
    <recommendedName>
        <fullName evidence="5">LysM domain-containing protein</fullName>
    </recommendedName>
</protein>
<keyword evidence="4" id="KW-0732">Signal</keyword>
<feature type="domain" description="LysM" evidence="5">
    <location>
        <begin position="210"/>
        <end position="255"/>
    </location>
</feature>
<dbReference type="GO" id="GO:0008061">
    <property type="term" value="F:chitin binding"/>
    <property type="evidence" value="ECO:0007669"/>
    <property type="project" value="UniProtKB-KW"/>
</dbReference>
<dbReference type="GeneID" id="85306149"/>
<dbReference type="CDD" id="cd00118">
    <property type="entry name" value="LysM"/>
    <property type="match status" value="2"/>
</dbReference>
<sequence length="527" mass="56381">MALLRALLAVSLASTTVFGIQLWAKPAEIPSSVPAKCRAALTTNITCEFLVTANKAVNGQVLAGESAISYCGDTCVKSLLGFQQTVTAGCGNTQYMLWENSTLTQSGQALTDGLVWAQNLVCIEDKDGYCLADFMAGNRTACSDCSLKYAQAMVSSDYGRARVPEDQFTSLLSSCSVPTSSYTWTYTPVPTANATTTTTSPATTPTCAGTTYTVKSGDTCESISKANSVATDRMILLNNLDYKCASLVEGRELCIQDTCKLATIQNNQTCDDLVEGTGFTVVQLQSWNPTLKSMCDSNIIANLDTLTGRSICIQAPGQYDFPTSDVPTTTSSFTFTSPFFTGSWTPGPPVQTDAPPPQTNFSSLYDPSYTPPAETISFNATLSSVIAEATQYCWITEEDWAEGFDPESMPPACQSLMSTYCTYNSTAPTPTPISRAPAACTPDRSWYNLDPLPDPVTTPKPVQPGMTKGCSKFYKVASGDICETVIANNGITAADFYTWNPDIGSDCRNLQLGVYVCVGYDAELVVG</sequence>
<dbReference type="AlphaFoldDB" id="A0AAJ0BUI7"/>
<comment type="caution">
    <text evidence="6">The sequence shown here is derived from an EMBL/GenBank/DDBJ whole genome shotgun (WGS) entry which is preliminary data.</text>
</comment>
<dbReference type="InterPro" id="IPR052210">
    <property type="entry name" value="LysM1-like"/>
</dbReference>
<feature type="domain" description="LysM" evidence="5">
    <location>
        <begin position="472"/>
        <end position="518"/>
    </location>
</feature>
<proteinExistence type="inferred from homology"/>
<dbReference type="InterPro" id="IPR036779">
    <property type="entry name" value="LysM_dom_sf"/>
</dbReference>
<dbReference type="PANTHER" id="PTHR34997:SF1">
    <property type="entry name" value="PEPTIDOGLYCAN-BINDING LYSIN DOMAIN"/>
    <property type="match status" value="1"/>
</dbReference>
<keyword evidence="1" id="KW-0147">Chitin-binding</keyword>
<comment type="similarity">
    <text evidence="3">Belongs to the secreted LysM effector family.</text>
</comment>
<evidence type="ECO:0000256" key="2">
    <source>
        <dbReference type="ARBA" id="ARBA00023026"/>
    </source>
</evidence>
<reference evidence="6" key="1">
    <citation type="submission" date="2023-06" db="EMBL/GenBank/DDBJ databases">
        <title>Genome-scale phylogeny and comparative genomics of the fungal order Sordariales.</title>
        <authorList>
            <consortium name="Lawrence Berkeley National Laboratory"/>
            <person name="Hensen N."/>
            <person name="Bonometti L."/>
            <person name="Westerberg I."/>
            <person name="Brannstrom I.O."/>
            <person name="Guillou S."/>
            <person name="Cros-Aarteil S."/>
            <person name="Calhoun S."/>
            <person name="Haridas S."/>
            <person name="Kuo A."/>
            <person name="Mondo S."/>
            <person name="Pangilinan J."/>
            <person name="Riley R."/>
            <person name="Labutti K."/>
            <person name="Andreopoulos B."/>
            <person name="Lipzen A."/>
            <person name="Chen C."/>
            <person name="Yanf M."/>
            <person name="Daum C."/>
            <person name="Ng V."/>
            <person name="Clum A."/>
            <person name="Steindorff A."/>
            <person name="Ohm R."/>
            <person name="Martin F."/>
            <person name="Silar P."/>
            <person name="Natvig D."/>
            <person name="Lalanne C."/>
            <person name="Gautier V."/>
            <person name="Ament-Velasquez S.L."/>
            <person name="Kruys A."/>
            <person name="Hutchinson M.I."/>
            <person name="Powell A.J."/>
            <person name="Barry K."/>
            <person name="Miller A.N."/>
            <person name="Grigoriev I.V."/>
            <person name="Debuchy R."/>
            <person name="Gladieux P."/>
            <person name="Thoren M.H."/>
            <person name="Johannesson H."/>
        </authorList>
    </citation>
    <scope>NUCLEOTIDE SEQUENCE</scope>
    <source>
        <strain evidence="6">8032-3</strain>
    </source>
</reference>
<dbReference type="InterPro" id="IPR018392">
    <property type="entry name" value="LysM"/>
</dbReference>
<evidence type="ECO:0000313" key="7">
    <source>
        <dbReference type="Proteomes" id="UP001244011"/>
    </source>
</evidence>
<evidence type="ECO:0000256" key="1">
    <source>
        <dbReference type="ARBA" id="ARBA00022669"/>
    </source>
</evidence>
<dbReference type="Pfam" id="PF01476">
    <property type="entry name" value="LysM"/>
    <property type="match status" value="2"/>
</dbReference>
<feature type="signal peptide" evidence="4">
    <location>
        <begin position="1"/>
        <end position="19"/>
    </location>
</feature>
<evidence type="ECO:0000313" key="6">
    <source>
        <dbReference type="EMBL" id="KAK1763369.1"/>
    </source>
</evidence>
<dbReference type="SUPFAM" id="SSF54106">
    <property type="entry name" value="LysM domain"/>
    <property type="match status" value="2"/>
</dbReference>
<accession>A0AAJ0BUI7</accession>